<protein>
    <recommendedName>
        <fullName evidence="2">histidine kinase</fullName>
        <ecNumber evidence="2">2.7.13.3</ecNumber>
    </recommendedName>
</protein>
<keyword evidence="9" id="KW-0472">Membrane</keyword>
<dbReference type="InterPro" id="IPR058544">
    <property type="entry name" value="ETR1_N"/>
</dbReference>
<evidence type="ECO:0000256" key="3">
    <source>
        <dbReference type="ARBA" id="ARBA00022553"/>
    </source>
</evidence>
<evidence type="ECO:0000313" key="11">
    <source>
        <dbReference type="EMBL" id="GLQ19978.1"/>
    </source>
</evidence>
<evidence type="ECO:0000256" key="4">
    <source>
        <dbReference type="ARBA" id="ARBA00022679"/>
    </source>
</evidence>
<dbReference type="PANTHER" id="PTHR41523:SF7">
    <property type="entry name" value="HISTIDINE KINASE"/>
    <property type="match status" value="1"/>
</dbReference>
<name>A0ABQ5UXU3_9PROT</name>
<accession>A0ABQ5UXU3</accession>
<feature type="coiled-coil region" evidence="8">
    <location>
        <begin position="121"/>
        <end position="169"/>
    </location>
</feature>
<dbReference type="EC" id="2.7.13.3" evidence="2"/>
<evidence type="ECO:0000256" key="9">
    <source>
        <dbReference type="SAM" id="Phobius"/>
    </source>
</evidence>
<evidence type="ECO:0000256" key="7">
    <source>
        <dbReference type="ARBA" id="ARBA00022840"/>
    </source>
</evidence>
<dbReference type="Proteomes" id="UP001161390">
    <property type="component" value="Unassembled WGS sequence"/>
</dbReference>
<comment type="caution">
    <text evidence="11">The sequence shown here is derived from an EMBL/GenBank/DDBJ whole genome shotgun (WGS) entry which is preliminary data.</text>
</comment>
<dbReference type="Gene3D" id="3.30.565.10">
    <property type="entry name" value="Histidine kinase-like ATPase, C-terminal domain"/>
    <property type="match status" value="1"/>
</dbReference>
<keyword evidence="9" id="KW-1133">Transmembrane helix</keyword>
<dbReference type="EMBL" id="BSNJ01000002">
    <property type="protein sequence ID" value="GLQ19978.1"/>
    <property type="molecule type" value="Genomic_DNA"/>
</dbReference>
<evidence type="ECO:0000313" key="12">
    <source>
        <dbReference type="Proteomes" id="UP001161390"/>
    </source>
</evidence>
<organism evidence="11 12">
    <name type="scientific">Algimonas porphyrae</name>
    <dbReference type="NCBI Taxonomy" id="1128113"/>
    <lineage>
        <taxon>Bacteria</taxon>
        <taxon>Pseudomonadati</taxon>
        <taxon>Pseudomonadota</taxon>
        <taxon>Alphaproteobacteria</taxon>
        <taxon>Maricaulales</taxon>
        <taxon>Robiginitomaculaceae</taxon>
        <taxon>Algimonas</taxon>
    </lineage>
</organism>
<comment type="catalytic activity">
    <reaction evidence="1">
        <text>ATP + protein L-histidine = ADP + protein N-phospho-L-histidine.</text>
        <dbReference type="EC" id="2.7.13.3"/>
    </reaction>
</comment>
<dbReference type="InterPro" id="IPR011102">
    <property type="entry name" value="Sig_transdc_His_kinase_HWE"/>
</dbReference>
<feature type="domain" description="Signal transduction histidine kinase HWE region" evidence="10">
    <location>
        <begin position="176"/>
        <end position="259"/>
    </location>
</feature>
<keyword evidence="3" id="KW-0597">Phosphoprotein</keyword>
<keyword evidence="6" id="KW-0418">Kinase</keyword>
<keyword evidence="7" id="KW-0067">ATP-binding</keyword>
<keyword evidence="5" id="KW-0547">Nucleotide-binding</keyword>
<feature type="transmembrane region" description="Helical" evidence="9">
    <location>
        <begin position="89"/>
        <end position="109"/>
    </location>
</feature>
<reference evidence="11" key="2">
    <citation type="submission" date="2023-01" db="EMBL/GenBank/DDBJ databases">
        <title>Draft genome sequence of Algimonas porphyrae strain NBRC 108216.</title>
        <authorList>
            <person name="Sun Q."/>
            <person name="Mori K."/>
        </authorList>
    </citation>
    <scope>NUCLEOTIDE SEQUENCE</scope>
    <source>
        <strain evidence="11">NBRC 108216</strain>
    </source>
</reference>
<dbReference type="Pfam" id="PF07536">
    <property type="entry name" value="HWE_HK"/>
    <property type="match status" value="1"/>
</dbReference>
<proteinExistence type="predicted"/>
<dbReference type="PANTHER" id="PTHR41523">
    <property type="entry name" value="TWO-COMPONENT SYSTEM SENSOR PROTEIN"/>
    <property type="match status" value="1"/>
</dbReference>
<evidence type="ECO:0000256" key="1">
    <source>
        <dbReference type="ARBA" id="ARBA00000085"/>
    </source>
</evidence>
<keyword evidence="8" id="KW-0175">Coiled coil</keyword>
<keyword evidence="4" id="KW-0808">Transferase</keyword>
<evidence type="ECO:0000259" key="10">
    <source>
        <dbReference type="SMART" id="SM00911"/>
    </source>
</evidence>
<evidence type="ECO:0000256" key="8">
    <source>
        <dbReference type="SAM" id="Coils"/>
    </source>
</evidence>
<keyword evidence="9" id="KW-0812">Transmembrane</keyword>
<keyword evidence="12" id="KW-1185">Reference proteome</keyword>
<evidence type="ECO:0000256" key="6">
    <source>
        <dbReference type="ARBA" id="ARBA00022777"/>
    </source>
</evidence>
<dbReference type="Pfam" id="PF25487">
    <property type="entry name" value="ETR1_N"/>
    <property type="match status" value="1"/>
</dbReference>
<gene>
    <name evidence="11" type="ORF">GCM10007854_09330</name>
</gene>
<evidence type="ECO:0000256" key="2">
    <source>
        <dbReference type="ARBA" id="ARBA00012438"/>
    </source>
</evidence>
<sequence length="374" mass="41600">MGIFEDIWQYMPHGMCLLWKPWLVLLWAGSDTLIFLSYFAIPLALLRVLRGRSEVPHRGLVLLFASFILLCGVTHVLSIVTLWYPIYPIVGFVKLATGIVSMTTAIVLFRLSPTLIALPSLNDFKTANDQLRAEVTAHENTLASLREVRDQLEIKVEERTAELMESKSRAEILAREAVHRSSNLLAIVSSLTQQSARGTERTEEFIDVLLGRLQALATANSTVLGSGDQTTGKLEDVIRQQLEPALLVFADRIHIEGTPVRVSSDAAQQINLAIHELATNAQKYNLPNSDSTQVRINWSVTDEEVLEFCWHEDLSGEAIKRLKNSTREGFGTKLLTRLVPATLKGTARQEITAQGLSYCLTIPLMSLLPEQAMA</sequence>
<evidence type="ECO:0000256" key="5">
    <source>
        <dbReference type="ARBA" id="ARBA00022741"/>
    </source>
</evidence>
<feature type="transmembrane region" description="Helical" evidence="9">
    <location>
        <begin position="60"/>
        <end position="83"/>
    </location>
</feature>
<dbReference type="InterPro" id="IPR036890">
    <property type="entry name" value="HATPase_C_sf"/>
</dbReference>
<dbReference type="SMART" id="SM00911">
    <property type="entry name" value="HWE_HK"/>
    <property type="match status" value="1"/>
</dbReference>
<reference evidence="11" key="1">
    <citation type="journal article" date="2014" name="Int. J. Syst. Evol. Microbiol.">
        <title>Complete genome of a new Firmicutes species belonging to the dominant human colonic microbiota ('Ruminococcus bicirculans') reveals two chromosomes and a selective capacity to utilize plant glucans.</title>
        <authorList>
            <consortium name="NISC Comparative Sequencing Program"/>
            <person name="Wegmann U."/>
            <person name="Louis P."/>
            <person name="Goesmann A."/>
            <person name="Henrissat B."/>
            <person name="Duncan S.H."/>
            <person name="Flint H.J."/>
        </authorList>
    </citation>
    <scope>NUCLEOTIDE SEQUENCE</scope>
    <source>
        <strain evidence="11">NBRC 108216</strain>
    </source>
</reference>
<feature type="transmembrane region" description="Helical" evidence="9">
    <location>
        <begin position="22"/>
        <end position="48"/>
    </location>
</feature>
<dbReference type="RefSeq" id="WP_284370137.1">
    <property type="nucleotide sequence ID" value="NZ_BSNJ01000002.1"/>
</dbReference>